<keyword evidence="3" id="KW-1185">Reference proteome</keyword>
<keyword evidence="1" id="KW-0812">Transmembrane</keyword>
<dbReference type="EMBL" id="BAABME010019878">
    <property type="protein sequence ID" value="GAA0158630.1"/>
    <property type="molecule type" value="Genomic_DNA"/>
</dbReference>
<gene>
    <name evidence="2" type="ORF">LIER_38698</name>
</gene>
<proteinExistence type="predicted"/>
<dbReference type="Proteomes" id="UP001454036">
    <property type="component" value="Unassembled WGS sequence"/>
</dbReference>
<evidence type="ECO:0000256" key="1">
    <source>
        <dbReference type="SAM" id="Phobius"/>
    </source>
</evidence>
<keyword evidence="1" id="KW-0472">Membrane</keyword>
<comment type="caution">
    <text evidence="2">The sequence shown here is derived from an EMBL/GenBank/DDBJ whole genome shotgun (WGS) entry which is preliminary data.</text>
</comment>
<keyword evidence="1" id="KW-1133">Transmembrane helix</keyword>
<organism evidence="2 3">
    <name type="scientific">Lithospermum erythrorhizon</name>
    <name type="common">Purple gromwell</name>
    <name type="synonym">Lithospermum officinale var. erythrorhizon</name>
    <dbReference type="NCBI Taxonomy" id="34254"/>
    <lineage>
        <taxon>Eukaryota</taxon>
        <taxon>Viridiplantae</taxon>
        <taxon>Streptophyta</taxon>
        <taxon>Embryophyta</taxon>
        <taxon>Tracheophyta</taxon>
        <taxon>Spermatophyta</taxon>
        <taxon>Magnoliopsida</taxon>
        <taxon>eudicotyledons</taxon>
        <taxon>Gunneridae</taxon>
        <taxon>Pentapetalae</taxon>
        <taxon>asterids</taxon>
        <taxon>lamiids</taxon>
        <taxon>Boraginales</taxon>
        <taxon>Boraginaceae</taxon>
        <taxon>Boraginoideae</taxon>
        <taxon>Lithospermeae</taxon>
        <taxon>Lithospermum</taxon>
    </lineage>
</organism>
<evidence type="ECO:0000313" key="2">
    <source>
        <dbReference type="EMBL" id="GAA0158630.1"/>
    </source>
</evidence>
<feature type="transmembrane region" description="Helical" evidence="1">
    <location>
        <begin position="47"/>
        <end position="63"/>
    </location>
</feature>
<accession>A0AAV3Q7L6</accession>
<evidence type="ECO:0000313" key="3">
    <source>
        <dbReference type="Proteomes" id="UP001454036"/>
    </source>
</evidence>
<reference evidence="2 3" key="1">
    <citation type="submission" date="2024-01" db="EMBL/GenBank/DDBJ databases">
        <title>The complete chloroplast genome sequence of Lithospermum erythrorhizon: insights into the phylogenetic relationship among Boraginaceae species and the maternal lineages of purple gromwells.</title>
        <authorList>
            <person name="Okada T."/>
            <person name="Watanabe K."/>
        </authorList>
    </citation>
    <scope>NUCLEOTIDE SEQUENCE [LARGE SCALE GENOMIC DNA]</scope>
</reference>
<protein>
    <submittedName>
        <fullName evidence="2">Uncharacterized protein</fullName>
    </submittedName>
</protein>
<sequence length="64" mass="6958">MSMAYNVGLSALSTTTSSTTPSSTASISFLSSSAATNKERKMDCQSFVYWTFVYLLLAIQFVLT</sequence>
<dbReference type="AlphaFoldDB" id="A0AAV3Q7L6"/>
<name>A0AAV3Q7L6_LITER</name>